<dbReference type="InterPro" id="IPR002048">
    <property type="entry name" value="EF_hand_dom"/>
</dbReference>
<reference evidence="1 2" key="1">
    <citation type="submission" date="2024-02" db="EMBL/GenBank/DDBJ databases">
        <authorList>
            <person name="Chen Y."/>
            <person name="Shah S."/>
            <person name="Dougan E. K."/>
            <person name="Thang M."/>
            <person name="Chan C."/>
        </authorList>
    </citation>
    <scope>NUCLEOTIDE SEQUENCE [LARGE SCALE GENOMIC DNA]</scope>
</reference>
<dbReference type="InterPro" id="IPR011992">
    <property type="entry name" value="EF-hand-dom_pair"/>
</dbReference>
<dbReference type="Proteomes" id="UP001642464">
    <property type="component" value="Unassembled WGS sequence"/>
</dbReference>
<organism evidence="1 2">
    <name type="scientific">Durusdinium trenchii</name>
    <dbReference type="NCBI Taxonomy" id="1381693"/>
    <lineage>
        <taxon>Eukaryota</taxon>
        <taxon>Sar</taxon>
        <taxon>Alveolata</taxon>
        <taxon>Dinophyceae</taxon>
        <taxon>Suessiales</taxon>
        <taxon>Symbiodiniaceae</taxon>
        <taxon>Durusdinium</taxon>
    </lineage>
</organism>
<dbReference type="CDD" id="cd00051">
    <property type="entry name" value="EFh"/>
    <property type="match status" value="1"/>
</dbReference>
<sequence length="229" mass="26419">MSAVMESDLKDKKDMKEDLKEKKTAASTKQMMATVEEAFKKWDITGDGAISKYELHAALTQLGMTEAQVDACFRSADLSRDGILQYEEFLEWVFRDPGVVQQYCLKSAKEGLHVVTVDSCQEFWKRFPECENHIEKVFFAAMVILGEDRDLSWTGVKQKILKKPHEFLQKLRQFDPGTLTEAKMRKLKYFTSKDFFTQEYFKSHHPIVQALCNWALAIAALDLKSADKR</sequence>
<comment type="caution">
    <text evidence="1">The sequence shown here is derived from an EMBL/GenBank/DDBJ whole genome shotgun (WGS) entry which is preliminary data.</text>
</comment>
<dbReference type="Pfam" id="PF13499">
    <property type="entry name" value="EF-hand_7"/>
    <property type="match status" value="1"/>
</dbReference>
<evidence type="ECO:0000313" key="1">
    <source>
        <dbReference type="EMBL" id="CAK9039755.1"/>
    </source>
</evidence>
<dbReference type="PROSITE" id="PS00018">
    <property type="entry name" value="EF_HAND_1"/>
    <property type="match status" value="1"/>
</dbReference>
<protein>
    <submittedName>
        <fullName evidence="1">Probable calcium-binding protein CML25 (Calmodulin-like protein 25)</fullName>
    </submittedName>
</protein>
<dbReference type="Gene3D" id="1.20.920.60">
    <property type="match status" value="1"/>
</dbReference>
<name>A0ABP0LNH6_9DINO</name>
<evidence type="ECO:0000313" key="2">
    <source>
        <dbReference type="Proteomes" id="UP001642464"/>
    </source>
</evidence>
<keyword evidence="2" id="KW-1185">Reference proteome</keyword>
<dbReference type="SUPFAM" id="SSF47473">
    <property type="entry name" value="EF-hand"/>
    <property type="match status" value="1"/>
</dbReference>
<dbReference type="SMART" id="SM00054">
    <property type="entry name" value="EFh"/>
    <property type="match status" value="2"/>
</dbReference>
<dbReference type="Gene3D" id="1.10.238.10">
    <property type="entry name" value="EF-hand"/>
    <property type="match status" value="1"/>
</dbReference>
<proteinExistence type="predicted"/>
<dbReference type="EMBL" id="CAXAMM010016747">
    <property type="protein sequence ID" value="CAK9039755.1"/>
    <property type="molecule type" value="Genomic_DNA"/>
</dbReference>
<gene>
    <name evidence="1" type="ORF">SCF082_LOCUS23232</name>
</gene>
<dbReference type="PROSITE" id="PS50222">
    <property type="entry name" value="EF_HAND_2"/>
    <property type="match status" value="1"/>
</dbReference>
<dbReference type="InterPro" id="IPR018247">
    <property type="entry name" value="EF_Hand_1_Ca_BS"/>
</dbReference>
<accession>A0ABP0LNH6</accession>